<dbReference type="AlphaFoldDB" id="A0A4Y9Z2E5"/>
<evidence type="ECO:0000256" key="2">
    <source>
        <dbReference type="SAM" id="MobiDB-lite"/>
    </source>
</evidence>
<dbReference type="Proteomes" id="UP000298390">
    <property type="component" value="Unassembled WGS sequence"/>
</dbReference>
<accession>A0A4Y9Z2E5</accession>
<evidence type="ECO:0000313" key="4">
    <source>
        <dbReference type="Proteomes" id="UP000298390"/>
    </source>
</evidence>
<dbReference type="InterPro" id="IPR025337">
    <property type="entry name" value="Questin_oxidase-like"/>
</dbReference>
<dbReference type="PANTHER" id="PTHR35870">
    <property type="entry name" value="PROTEIN, PUTATIVE (AFU_ORTHOLOGUE AFUA_5G03330)-RELATED"/>
    <property type="match status" value="1"/>
</dbReference>
<reference evidence="3 4" key="1">
    <citation type="submission" date="2019-01" db="EMBL/GenBank/DDBJ databases">
        <title>Genome sequencing of the rare red list fungi Fomitopsis rosea.</title>
        <authorList>
            <person name="Buettner E."/>
            <person name="Kellner H."/>
        </authorList>
    </citation>
    <scope>NUCLEOTIDE SEQUENCE [LARGE SCALE GENOMIC DNA]</scope>
    <source>
        <strain evidence="3 4">DSM 105464</strain>
    </source>
</reference>
<name>A0A4Y9Z2E5_9APHY</name>
<gene>
    <name evidence="3" type="ORF">EVJ58_g1558</name>
</gene>
<dbReference type="Pfam" id="PF14027">
    <property type="entry name" value="Questin_oxidase"/>
    <property type="match status" value="1"/>
</dbReference>
<dbReference type="STRING" id="34475.A0A4Y9Z2E5"/>
<keyword evidence="1" id="KW-0560">Oxidoreductase</keyword>
<comment type="caution">
    <text evidence="3">The sequence shown here is derived from an EMBL/GenBank/DDBJ whole genome shotgun (WGS) entry which is preliminary data.</text>
</comment>
<proteinExistence type="predicted"/>
<dbReference type="GO" id="GO:0016491">
    <property type="term" value="F:oxidoreductase activity"/>
    <property type="evidence" value="ECO:0007669"/>
    <property type="project" value="UniProtKB-KW"/>
</dbReference>
<evidence type="ECO:0000256" key="1">
    <source>
        <dbReference type="ARBA" id="ARBA00023002"/>
    </source>
</evidence>
<dbReference type="PANTHER" id="PTHR35870:SF1">
    <property type="entry name" value="PROTEIN, PUTATIVE (AFU_ORTHOLOGUE AFUA_5G03330)-RELATED"/>
    <property type="match status" value="1"/>
</dbReference>
<sequence>MTDSNLDALFPLPSPPPSTKCPERLPGITHETNLAVTKTLRENHVQRHAFINDQGFHNHISHQILAVYALGGAASLYNAIYKTQEPMTRPYTASPSTITKENFNEHLGKLNYYDAYLLYFQRELEEKGASATIEEHIFSRAANFTGDALTRAMFDRFYARAYHPLIFVGYGLEFGLLGLVAEGLAQTACHPLEATKYFAASEFAALSEAGSSAVAQVTAKLSNLLLNSSAPAVPPKTSPGVHAFDIAARILKDDRFSAAKLGLKPHLDPAGAIAHYEKVADVLSADLLVMTEEWLPVGADLDQKIEELSWLCALLYGVTGWSANNDFNADFFITSPQARASSSCANILSPACPGGSHGGRPSLNIKEFYAGTSPDATLEPAVPKPSLAPAGTTPNPWLALVERAIVHPDDHVVKVQRALLHYSKAYGGRGPGTFEDTALEGAEVVDGTLFVRVAQLTAKRMGVEGTFWDFKGFFV</sequence>
<evidence type="ECO:0008006" key="5">
    <source>
        <dbReference type="Google" id="ProtNLM"/>
    </source>
</evidence>
<protein>
    <recommendedName>
        <fullName evidence="5">Oxidoreductase AflY</fullName>
    </recommendedName>
</protein>
<feature type="region of interest" description="Disordered" evidence="2">
    <location>
        <begin position="1"/>
        <end position="20"/>
    </location>
</feature>
<dbReference type="EMBL" id="SEKV01000051">
    <property type="protein sequence ID" value="TFY67529.1"/>
    <property type="molecule type" value="Genomic_DNA"/>
</dbReference>
<organism evidence="3 4">
    <name type="scientific">Rhodofomes roseus</name>
    <dbReference type="NCBI Taxonomy" id="34475"/>
    <lineage>
        <taxon>Eukaryota</taxon>
        <taxon>Fungi</taxon>
        <taxon>Dikarya</taxon>
        <taxon>Basidiomycota</taxon>
        <taxon>Agaricomycotina</taxon>
        <taxon>Agaricomycetes</taxon>
        <taxon>Polyporales</taxon>
        <taxon>Rhodofomes</taxon>
    </lineage>
</organism>
<evidence type="ECO:0000313" key="3">
    <source>
        <dbReference type="EMBL" id="TFY67529.1"/>
    </source>
</evidence>